<dbReference type="InterPro" id="IPR003378">
    <property type="entry name" value="Fringe-like_glycosylTrfase"/>
</dbReference>
<gene>
    <name evidence="14" type="ORF">CVLEPA_LOCUS26188</name>
</gene>
<evidence type="ECO:0000313" key="14">
    <source>
        <dbReference type="EMBL" id="CAK8692961.1"/>
    </source>
</evidence>
<keyword evidence="8" id="KW-0547">Nucleotide-binding</keyword>
<dbReference type="EC" id="2.4.1.122" evidence="4"/>
<evidence type="ECO:0000256" key="9">
    <source>
        <dbReference type="ARBA" id="ARBA00022968"/>
    </source>
</evidence>
<name>A0ABP0GMJ8_CLALP</name>
<evidence type="ECO:0000256" key="11">
    <source>
        <dbReference type="ARBA" id="ARBA00023136"/>
    </source>
</evidence>
<evidence type="ECO:0000256" key="2">
    <source>
        <dbReference type="ARBA" id="ARBA00004922"/>
    </source>
</evidence>
<evidence type="ECO:0000256" key="6">
    <source>
        <dbReference type="ARBA" id="ARBA00022679"/>
    </source>
</evidence>
<evidence type="ECO:0000256" key="10">
    <source>
        <dbReference type="ARBA" id="ARBA00022989"/>
    </source>
</evidence>
<sequence>MMSGKSFLILVTGVLTGTFLTVLAILYNYSVQQHQMGRVPYTQHLPINKNDSEQDDRGRKYFAPISVDSSTALYSQVRVLCWVMTSPHTLYTKAVHVRETWGKRCNKILFFSSIEDKDFPAIGLNVQEGRGSLYDKTRQAFQHIWTHYRDQADWFMKTDDDTFVILENLRFLLKDYDHNQPMYFGRKFKRYIEQGYMSGGAGYVLSRAALNRYAMAMSKRRCPKGYEIEDLELGKCLSYIGVKAMDSRDYRKRETFFPFAPEYHLRPGKIPAESWYWKYIYYPNASGPECCSDFAISFHYIEPDMMYVLEYFVYKLNVFGMHQVQQKKDLSNQLPVSNNSLQTDGITTYGREQTRRRQLVVDN</sequence>
<comment type="catalytic activity">
    <reaction evidence="12">
        <text>an N-acetyl-alpha-D-galactosaminyl derivative + UDP-alpha-D-galactose = a beta-D-galactosyl-(1-&gt;3)-N-acetyl-alpha-D-galactosaminyl derivative + UDP + H(+)</text>
        <dbReference type="Rhea" id="RHEA:15621"/>
        <dbReference type="ChEBI" id="CHEBI:15378"/>
        <dbReference type="ChEBI" id="CHEBI:28257"/>
        <dbReference type="ChEBI" id="CHEBI:58223"/>
        <dbReference type="ChEBI" id="CHEBI:66914"/>
        <dbReference type="ChEBI" id="CHEBI:133470"/>
        <dbReference type="EC" id="2.4.1.122"/>
    </reaction>
</comment>
<evidence type="ECO:0000313" key="15">
    <source>
        <dbReference type="Proteomes" id="UP001642483"/>
    </source>
</evidence>
<dbReference type="Pfam" id="PF02434">
    <property type="entry name" value="Fringe"/>
    <property type="match status" value="1"/>
</dbReference>
<comment type="subcellular location">
    <subcellularLocation>
        <location evidence="1">Membrane</location>
        <topology evidence="1">Single-pass type II membrane protein</topology>
    </subcellularLocation>
</comment>
<evidence type="ECO:0000256" key="4">
    <source>
        <dbReference type="ARBA" id="ARBA00012557"/>
    </source>
</evidence>
<evidence type="ECO:0000256" key="5">
    <source>
        <dbReference type="ARBA" id="ARBA00022676"/>
    </source>
</evidence>
<evidence type="ECO:0000259" key="13">
    <source>
        <dbReference type="Pfam" id="PF02434"/>
    </source>
</evidence>
<keyword evidence="10" id="KW-1133">Transmembrane helix</keyword>
<dbReference type="PANTHER" id="PTHR23033:SF14">
    <property type="entry name" value="GLYCOPROTEIN-N-ACETYLGALACTOSAMINE 3-BETA-GALACTOSYLTRANSFERASE 1-RELATED"/>
    <property type="match status" value="1"/>
</dbReference>
<dbReference type="Proteomes" id="UP001642483">
    <property type="component" value="Unassembled WGS sequence"/>
</dbReference>
<proteinExistence type="inferred from homology"/>
<evidence type="ECO:0000256" key="8">
    <source>
        <dbReference type="ARBA" id="ARBA00022741"/>
    </source>
</evidence>
<keyword evidence="9" id="KW-0735">Signal-anchor</keyword>
<comment type="similarity">
    <text evidence="3">Belongs to the glycosyltransferase 31 family. Beta3-Gal-T subfamily.</text>
</comment>
<dbReference type="Gene3D" id="3.90.550.50">
    <property type="match status" value="1"/>
</dbReference>
<comment type="pathway">
    <text evidence="2">Protein modification; protein glycosylation.</text>
</comment>
<keyword evidence="11" id="KW-0472">Membrane</keyword>
<protein>
    <recommendedName>
        <fullName evidence="4">N-acetylgalactosaminide beta-1,3-galactosyltransferase</fullName>
        <ecNumber evidence="4">2.4.1.122</ecNumber>
    </recommendedName>
</protein>
<keyword evidence="5" id="KW-0328">Glycosyltransferase</keyword>
<keyword evidence="6" id="KW-0808">Transferase</keyword>
<dbReference type="InterPro" id="IPR026050">
    <property type="entry name" value="C1GALT1/C1GALT1_chp1"/>
</dbReference>
<evidence type="ECO:0000256" key="3">
    <source>
        <dbReference type="ARBA" id="ARBA00006462"/>
    </source>
</evidence>
<organism evidence="14 15">
    <name type="scientific">Clavelina lepadiformis</name>
    <name type="common">Light-bulb sea squirt</name>
    <name type="synonym">Ascidia lepadiformis</name>
    <dbReference type="NCBI Taxonomy" id="159417"/>
    <lineage>
        <taxon>Eukaryota</taxon>
        <taxon>Metazoa</taxon>
        <taxon>Chordata</taxon>
        <taxon>Tunicata</taxon>
        <taxon>Ascidiacea</taxon>
        <taxon>Aplousobranchia</taxon>
        <taxon>Clavelinidae</taxon>
        <taxon>Clavelina</taxon>
    </lineage>
</organism>
<dbReference type="EMBL" id="CAWYQH010000130">
    <property type="protein sequence ID" value="CAK8692961.1"/>
    <property type="molecule type" value="Genomic_DNA"/>
</dbReference>
<reference evidence="14 15" key="1">
    <citation type="submission" date="2024-02" db="EMBL/GenBank/DDBJ databases">
        <authorList>
            <person name="Daric V."/>
            <person name="Darras S."/>
        </authorList>
    </citation>
    <scope>NUCLEOTIDE SEQUENCE [LARGE SCALE GENOMIC DNA]</scope>
</reference>
<evidence type="ECO:0000256" key="1">
    <source>
        <dbReference type="ARBA" id="ARBA00004606"/>
    </source>
</evidence>
<keyword evidence="7" id="KW-0812">Transmembrane</keyword>
<dbReference type="PANTHER" id="PTHR23033">
    <property type="entry name" value="BETA1,3-GALACTOSYLTRANSFERASE"/>
    <property type="match status" value="1"/>
</dbReference>
<accession>A0ABP0GMJ8</accession>
<feature type="domain" description="Fringe-like glycosyltransferase" evidence="13">
    <location>
        <begin position="96"/>
        <end position="248"/>
    </location>
</feature>
<comment type="caution">
    <text evidence="14">The sequence shown here is derived from an EMBL/GenBank/DDBJ whole genome shotgun (WGS) entry which is preliminary data.</text>
</comment>
<evidence type="ECO:0000256" key="7">
    <source>
        <dbReference type="ARBA" id="ARBA00022692"/>
    </source>
</evidence>
<keyword evidence="15" id="KW-1185">Reference proteome</keyword>
<evidence type="ECO:0000256" key="12">
    <source>
        <dbReference type="ARBA" id="ARBA00048842"/>
    </source>
</evidence>